<reference evidence="2 3" key="1">
    <citation type="submission" date="2023-04" db="EMBL/GenBank/DDBJ databases">
        <title>Colletotrichum tabacum stain YC1 causing leaf anthracnose on Nicotiana tabacum(L.) cv.</title>
        <authorList>
            <person name="Ji Z."/>
            <person name="Wang M."/>
            <person name="Zhang J."/>
            <person name="Wang N."/>
            <person name="Zhou Z."/>
        </authorList>
    </citation>
    <scope>NUCLEOTIDE SEQUENCE [LARGE SCALE GENOMIC DNA]</scope>
    <source>
        <strain evidence="2 3">YC1</strain>
    </source>
</reference>
<evidence type="ECO:0000313" key="2">
    <source>
        <dbReference type="EMBL" id="KAK6223628.1"/>
    </source>
</evidence>
<gene>
    <name evidence="2" type="ORF">QIS74_03572</name>
</gene>
<sequence length="194" mass="21750">MSFNINSLLNPEGSINQETEVRKILSKAYADCEKTLPKQSPKEGALAYFSNVLIHITEVLYKNFTDELLDEERLNSTGHTIVNQAYRANGFNDMGILEFHTRKRKMLRTMKEAVDANAATLKNIREIEFQIIIFLFGIVIRGDDDGGGNEDAGDDDEDDDDDTTMGDGSVDGARTGGQDHKGGPKIFYRNCMYR</sequence>
<proteinExistence type="predicted"/>
<feature type="region of interest" description="Disordered" evidence="1">
    <location>
        <begin position="146"/>
        <end position="184"/>
    </location>
</feature>
<evidence type="ECO:0000313" key="3">
    <source>
        <dbReference type="Proteomes" id="UP001327957"/>
    </source>
</evidence>
<name>A0AAV9TMD7_9PEZI</name>
<comment type="caution">
    <text evidence="2">The sequence shown here is derived from an EMBL/GenBank/DDBJ whole genome shotgun (WGS) entry which is preliminary data.</text>
</comment>
<feature type="compositionally biased region" description="Acidic residues" evidence="1">
    <location>
        <begin position="146"/>
        <end position="164"/>
    </location>
</feature>
<keyword evidence="3" id="KW-1185">Reference proteome</keyword>
<dbReference type="EMBL" id="JASAOK010000015">
    <property type="protein sequence ID" value="KAK6223628.1"/>
    <property type="molecule type" value="Genomic_DNA"/>
</dbReference>
<evidence type="ECO:0000256" key="1">
    <source>
        <dbReference type="SAM" id="MobiDB-lite"/>
    </source>
</evidence>
<protein>
    <submittedName>
        <fullName evidence="2">Uncharacterized protein</fullName>
    </submittedName>
</protein>
<accession>A0AAV9TMD7</accession>
<dbReference type="AlphaFoldDB" id="A0AAV9TMD7"/>
<organism evidence="2 3">
    <name type="scientific">Colletotrichum tabaci</name>
    <dbReference type="NCBI Taxonomy" id="1209068"/>
    <lineage>
        <taxon>Eukaryota</taxon>
        <taxon>Fungi</taxon>
        <taxon>Dikarya</taxon>
        <taxon>Ascomycota</taxon>
        <taxon>Pezizomycotina</taxon>
        <taxon>Sordariomycetes</taxon>
        <taxon>Hypocreomycetidae</taxon>
        <taxon>Glomerellales</taxon>
        <taxon>Glomerellaceae</taxon>
        <taxon>Colletotrichum</taxon>
        <taxon>Colletotrichum destructivum species complex</taxon>
    </lineage>
</organism>
<dbReference type="Proteomes" id="UP001327957">
    <property type="component" value="Unassembled WGS sequence"/>
</dbReference>